<dbReference type="EMBL" id="CAJVRC010000846">
    <property type="protein sequence ID" value="CAG8893359.1"/>
    <property type="molecule type" value="Genomic_DNA"/>
</dbReference>
<name>A0A9W4K8L9_9EURO</name>
<sequence length="197" mass="21756">MSIRAPKQNFPSLDITANAKEHGLSHPFFPPHGEADHPYPNPLGFQSNNGQVGRPGHPYPSPWAHAGDKDQGEEANKKTGDVSASRKPHQRPDPAGGHPPYTFPGYAQQPHIYPGPLPWHPPNAYYGLTEGRKPRHSHWDDDKPKPSPCRSYHYPGPADGDRPHSIQTCPAATDLSLPIGRRRQSAAAFQQPASWTW</sequence>
<reference evidence="2" key="1">
    <citation type="submission" date="2021-07" db="EMBL/GenBank/DDBJ databases">
        <authorList>
            <person name="Branca A.L. A."/>
        </authorList>
    </citation>
    <scope>NUCLEOTIDE SEQUENCE</scope>
</reference>
<feature type="compositionally biased region" description="Basic and acidic residues" evidence="1">
    <location>
        <begin position="66"/>
        <end position="80"/>
    </location>
</feature>
<organism evidence="2 3">
    <name type="scientific">Penicillium egyptiacum</name>
    <dbReference type="NCBI Taxonomy" id="1303716"/>
    <lineage>
        <taxon>Eukaryota</taxon>
        <taxon>Fungi</taxon>
        <taxon>Dikarya</taxon>
        <taxon>Ascomycota</taxon>
        <taxon>Pezizomycotina</taxon>
        <taxon>Eurotiomycetes</taxon>
        <taxon>Eurotiomycetidae</taxon>
        <taxon>Eurotiales</taxon>
        <taxon>Aspergillaceae</taxon>
        <taxon>Penicillium</taxon>
    </lineage>
</organism>
<accession>A0A9W4K8L9</accession>
<dbReference type="AlphaFoldDB" id="A0A9W4K8L9"/>
<feature type="region of interest" description="Disordered" evidence="1">
    <location>
        <begin position="1"/>
        <end position="169"/>
    </location>
</feature>
<evidence type="ECO:0000256" key="1">
    <source>
        <dbReference type="SAM" id="MobiDB-lite"/>
    </source>
</evidence>
<proteinExistence type="predicted"/>
<evidence type="ECO:0000313" key="3">
    <source>
        <dbReference type="Proteomes" id="UP001154252"/>
    </source>
</evidence>
<dbReference type="Proteomes" id="UP001154252">
    <property type="component" value="Unassembled WGS sequence"/>
</dbReference>
<dbReference type="OrthoDB" id="5511210at2759"/>
<gene>
    <name evidence="2" type="ORF">PEGY_LOCUS3482</name>
</gene>
<keyword evidence="3" id="KW-1185">Reference proteome</keyword>
<protein>
    <submittedName>
        <fullName evidence="2">Uncharacterized protein</fullName>
    </submittedName>
</protein>
<comment type="caution">
    <text evidence="2">The sequence shown here is derived from an EMBL/GenBank/DDBJ whole genome shotgun (WGS) entry which is preliminary data.</text>
</comment>
<evidence type="ECO:0000313" key="2">
    <source>
        <dbReference type="EMBL" id="CAG8893359.1"/>
    </source>
</evidence>